<dbReference type="EMBL" id="FZPH01000025">
    <property type="protein sequence ID" value="SNT65680.1"/>
    <property type="molecule type" value="Genomic_DNA"/>
</dbReference>
<dbReference type="RefSeq" id="WP_089255362.1">
    <property type="nucleotide sequence ID" value="NZ_FZPH01000025.1"/>
</dbReference>
<gene>
    <name evidence="1" type="ORF">SAMN05421812_12523</name>
</gene>
<protein>
    <submittedName>
        <fullName evidence="1">Uncharacterized protein</fullName>
    </submittedName>
</protein>
<keyword evidence="2" id="KW-1185">Reference proteome</keyword>
<dbReference type="Proteomes" id="UP000198362">
    <property type="component" value="Unassembled WGS sequence"/>
</dbReference>
<dbReference type="OrthoDB" id="9798107at2"/>
<reference evidence="1 2" key="1">
    <citation type="submission" date="2017-06" db="EMBL/GenBank/DDBJ databases">
        <authorList>
            <person name="Kim H.J."/>
            <person name="Triplett B.A."/>
        </authorList>
    </citation>
    <scope>NUCLEOTIDE SEQUENCE [LARGE SCALE GENOMIC DNA]</scope>
    <source>
        <strain evidence="1 2">CGMCC 4.5593</strain>
    </source>
</reference>
<accession>A0A239PF65</accession>
<organism evidence="1 2">
    <name type="scientific">Asanoa hainanensis</name>
    <dbReference type="NCBI Taxonomy" id="560556"/>
    <lineage>
        <taxon>Bacteria</taxon>
        <taxon>Bacillati</taxon>
        <taxon>Actinomycetota</taxon>
        <taxon>Actinomycetes</taxon>
        <taxon>Micromonosporales</taxon>
        <taxon>Micromonosporaceae</taxon>
        <taxon>Asanoa</taxon>
    </lineage>
</organism>
<proteinExistence type="predicted"/>
<evidence type="ECO:0000313" key="2">
    <source>
        <dbReference type="Proteomes" id="UP000198362"/>
    </source>
</evidence>
<sequence length="83" mass="9413">MPYQPKPARTDAQRSLRALRVDARTHLTERILDIVEQALDDDDPNPGHAAARGWEEILAAFATAGVRLPKPREEGEDEEPWRE</sequence>
<evidence type="ECO:0000313" key="1">
    <source>
        <dbReference type="EMBL" id="SNT65680.1"/>
    </source>
</evidence>
<dbReference type="AlphaFoldDB" id="A0A239PF65"/>
<name>A0A239PF65_9ACTN</name>